<dbReference type="Gene3D" id="3.40.50.1820">
    <property type="entry name" value="alpha/beta hydrolase"/>
    <property type="match status" value="1"/>
</dbReference>
<dbReference type="InterPro" id="IPR050266">
    <property type="entry name" value="AB_hydrolase_sf"/>
</dbReference>
<dbReference type="GO" id="GO:0008233">
    <property type="term" value="F:peptidase activity"/>
    <property type="evidence" value="ECO:0007669"/>
    <property type="project" value="InterPro"/>
</dbReference>
<dbReference type="SUPFAM" id="SSF53474">
    <property type="entry name" value="alpha/beta-Hydrolases"/>
    <property type="match status" value="1"/>
</dbReference>
<comment type="caution">
    <text evidence="5">The sequence shown here is derived from an EMBL/GenBank/DDBJ whole genome shotgun (WGS) entry which is preliminary data.</text>
</comment>
<name>A0AAW0FGB0_9APHY</name>
<feature type="chain" id="PRO_5043911842" description="AB hydrolase-1 domain-containing protein" evidence="3">
    <location>
        <begin position="26"/>
        <end position="336"/>
    </location>
</feature>
<sequence>MQQPSFWKTVLSILSYVTCFGVSLASSATTNAPSTQPSQIPLETSISPINGTIPFHYQGETFQTFYKVFGDVKNKSQTPLVVLHGGPGLTHDYLIPISDLAQSGNIPVIFYDQIGNGRSTHLREKPSDFWSVHLFVEELDNLLNFFQIRKSFNLLGHSWGGELAAEFAVQKPKGLKKLILSDAPSSSELMGESVFQLLQAFPKDIQDAIEGGLADPQKYFAAFQVFSAVHGCTVVPVPGPLNASFLAVFGPDGDPTVASAPFQDTWTIIDRIPLIHAPTLLLNGKADQVQDFVMQPYFDGISAVKWRTFMASSHTPFWEERELYMTTVSNFLSEKR</sequence>
<dbReference type="PANTHER" id="PTHR43798">
    <property type="entry name" value="MONOACYLGLYCEROL LIPASE"/>
    <property type="match status" value="1"/>
</dbReference>
<keyword evidence="6" id="KW-1185">Reference proteome</keyword>
<dbReference type="InterPro" id="IPR002410">
    <property type="entry name" value="Peptidase_S33"/>
</dbReference>
<dbReference type="GO" id="GO:0016020">
    <property type="term" value="C:membrane"/>
    <property type="evidence" value="ECO:0007669"/>
    <property type="project" value="TreeGrafter"/>
</dbReference>
<dbReference type="PRINTS" id="PR00793">
    <property type="entry name" value="PROAMNOPTASE"/>
</dbReference>
<evidence type="ECO:0000256" key="1">
    <source>
        <dbReference type="ARBA" id="ARBA00010088"/>
    </source>
</evidence>
<evidence type="ECO:0000313" key="6">
    <source>
        <dbReference type="Proteomes" id="UP001385951"/>
    </source>
</evidence>
<feature type="signal peptide" evidence="3">
    <location>
        <begin position="1"/>
        <end position="25"/>
    </location>
</feature>
<dbReference type="Proteomes" id="UP001385951">
    <property type="component" value="Unassembled WGS sequence"/>
</dbReference>
<dbReference type="EMBL" id="JASBNA010000124">
    <property type="protein sequence ID" value="KAK7676291.1"/>
    <property type="molecule type" value="Genomic_DNA"/>
</dbReference>
<proteinExistence type="inferred from homology"/>
<evidence type="ECO:0000259" key="4">
    <source>
        <dbReference type="Pfam" id="PF00561"/>
    </source>
</evidence>
<keyword evidence="3" id="KW-0732">Signal</keyword>
<dbReference type="PRINTS" id="PR00111">
    <property type="entry name" value="ABHYDROLASE"/>
</dbReference>
<dbReference type="GO" id="GO:0006508">
    <property type="term" value="P:proteolysis"/>
    <property type="evidence" value="ECO:0007669"/>
    <property type="project" value="InterPro"/>
</dbReference>
<keyword evidence="2" id="KW-0378">Hydrolase</keyword>
<dbReference type="InterPro" id="IPR029058">
    <property type="entry name" value="AB_hydrolase_fold"/>
</dbReference>
<organism evidence="5 6">
    <name type="scientific">Cerrena zonata</name>
    <dbReference type="NCBI Taxonomy" id="2478898"/>
    <lineage>
        <taxon>Eukaryota</taxon>
        <taxon>Fungi</taxon>
        <taxon>Dikarya</taxon>
        <taxon>Basidiomycota</taxon>
        <taxon>Agaricomycotina</taxon>
        <taxon>Agaricomycetes</taxon>
        <taxon>Polyporales</taxon>
        <taxon>Cerrenaceae</taxon>
        <taxon>Cerrena</taxon>
    </lineage>
</organism>
<dbReference type="Pfam" id="PF00561">
    <property type="entry name" value="Abhydrolase_1"/>
    <property type="match status" value="1"/>
</dbReference>
<feature type="domain" description="AB hydrolase-1" evidence="4">
    <location>
        <begin position="79"/>
        <end position="320"/>
    </location>
</feature>
<dbReference type="InterPro" id="IPR000073">
    <property type="entry name" value="AB_hydrolase_1"/>
</dbReference>
<gene>
    <name evidence="5" type="ORF">QCA50_020745</name>
</gene>
<accession>A0AAW0FGB0</accession>
<dbReference type="PANTHER" id="PTHR43798:SF33">
    <property type="entry name" value="HYDROLASE, PUTATIVE (AFU_ORTHOLOGUE AFUA_2G14860)-RELATED"/>
    <property type="match status" value="1"/>
</dbReference>
<evidence type="ECO:0000313" key="5">
    <source>
        <dbReference type="EMBL" id="KAK7676291.1"/>
    </source>
</evidence>
<dbReference type="AlphaFoldDB" id="A0AAW0FGB0"/>
<comment type="similarity">
    <text evidence="1">Belongs to the peptidase S33 family.</text>
</comment>
<evidence type="ECO:0000256" key="3">
    <source>
        <dbReference type="SAM" id="SignalP"/>
    </source>
</evidence>
<reference evidence="5 6" key="1">
    <citation type="submission" date="2022-09" db="EMBL/GenBank/DDBJ databases">
        <authorList>
            <person name="Palmer J.M."/>
        </authorList>
    </citation>
    <scope>NUCLEOTIDE SEQUENCE [LARGE SCALE GENOMIC DNA]</scope>
    <source>
        <strain evidence="5 6">DSM 7382</strain>
    </source>
</reference>
<dbReference type="PIRSF" id="PIRSF005539">
    <property type="entry name" value="Pept_S33_TRI_F1"/>
    <property type="match status" value="1"/>
</dbReference>
<protein>
    <recommendedName>
        <fullName evidence="4">AB hydrolase-1 domain-containing protein</fullName>
    </recommendedName>
</protein>
<dbReference type="InterPro" id="IPR005945">
    <property type="entry name" value="Pro_imino_pep"/>
</dbReference>
<evidence type="ECO:0000256" key="2">
    <source>
        <dbReference type="ARBA" id="ARBA00022801"/>
    </source>
</evidence>